<dbReference type="Gene3D" id="1.20.1250.20">
    <property type="entry name" value="MFS general substrate transporter like domains"/>
    <property type="match status" value="1"/>
</dbReference>
<comment type="caution">
    <text evidence="6">The sequence shown here is derived from an EMBL/GenBank/DDBJ whole genome shotgun (WGS) entry which is preliminary data.</text>
</comment>
<dbReference type="GO" id="GO:0016020">
    <property type="term" value="C:membrane"/>
    <property type="evidence" value="ECO:0007669"/>
    <property type="project" value="UniProtKB-SubCell"/>
</dbReference>
<dbReference type="Proteomes" id="UP001378592">
    <property type="component" value="Unassembled WGS sequence"/>
</dbReference>
<dbReference type="SUPFAM" id="SSF103473">
    <property type="entry name" value="MFS general substrate transporter"/>
    <property type="match status" value="1"/>
</dbReference>
<feature type="transmembrane region" description="Helical" evidence="5">
    <location>
        <begin position="40"/>
        <end position="59"/>
    </location>
</feature>
<feature type="transmembrane region" description="Helical" evidence="5">
    <location>
        <begin position="194"/>
        <end position="217"/>
    </location>
</feature>
<reference evidence="6 7" key="1">
    <citation type="submission" date="2024-03" db="EMBL/GenBank/DDBJ databases">
        <title>The genome assembly and annotation of the cricket Gryllus longicercus Weissman &amp; Gray.</title>
        <authorList>
            <person name="Szrajer S."/>
            <person name="Gray D."/>
            <person name="Ylla G."/>
        </authorList>
    </citation>
    <scope>NUCLEOTIDE SEQUENCE [LARGE SCALE GENOMIC DNA]</scope>
    <source>
        <strain evidence="6">DAG 2021-001</strain>
        <tissue evidence="6">Whole body minus gut</tissue>
    </source>
</reference>
<evidence type="ECO:0008006" key="8">
    <source>
        <dbReference type="Google" id="ProtNLM"/>
    </source>
</evidence>
<dbReference type="EMBL" id="JAZDUA010000142">
    <property type="protein sequence ID" value="KAK7866638.1"/>
    <property type="molecule type" value="Genomic_DNA"/>
</dbReference>
<evidence type="ECO:0000256" key="2">
    <source>
        <dbReference type="ARBA" id="ARBA00022692"/>
    </source>
</evidence>
<feature type="transmembrane region" description="Helical" evidence="5">
    <location>
        <begin position="385"/>
        <end position="406"/>
    </location>
</feature>
<dbReference type="PANTHER" id="PTHR23507">
    <property type="entry name" value="ZGC:174356"/>
    <property type="match status" value="1"/>
</dbReference>
<dbReference type="AlphaFoldDB" id="A0AAN9Z3D1"/>
<keyword evidence="4 5" id="KW-0472">Membrane</keyword>
<evidence type="ECO:0000256" key="1">
    <source>
        <dbReference type="ARBA" id="ARBA00004141"/>
    </source>
</evidence>
<evidence type="ECO:0000313" key="7">
    <source>
        <dbReference type="Proteomes" id="UP001378592"/>
    </source>
</evidence>
<keyword evidence="7" id="KW-1185">Reference proteome</keyword>
<comment type="subcellular location">
    <subcellularLocation>
        <location evidence="1">Membrane</location>
        <topology evidence="1">Multi-pass membrane protein</topology>
    </subcellularLocation>
</comment>
<feature type="transmembrane region" description="Helical" evidence="5">
    <location>
        <begin position="451"/>
        <end position="474"/>
    </location>
</feature>
<dbReference type="GO" id="GO:0022857">
    <property type="term" value="F:transmembrane transporter activity"/>
    <property type="evidence" value="ECO:0007669"/>
    <property type="project" value="InterPro"/>
</dbReference>
<dbReference type="InterPro" id="IPR036259">
    <property type="entry name" value="MFS_trans_sf"/>
</dbReference>
<keyword evidence="2 5" id="KW-0812">Transmembrane</keyword>
<gene>
    <name evidence="6" type="ORF">R5R35_011543</name>
</gene>
<name>A0AAN9Z3D1_9ORTH</name>
<evidence type="ECO:0000256" key="4">
    <source>
        <dbReference type="ARBA" id="ARBA00023136"/>
    </source>
</evidence>
<dbReference type="PANTHER" id="PTHR23507:SF37">
    <property type="entry name" value="GH08173P"/>
    <property type="match status" value="1"/>
</dbReference>
<evidence type="ECO:0000256" key="3">
    <source>
        <dbReference type="ARBA" id="ARBA00022989"/>
    </source>
</evidence>
<dbReference type="Pfam" id="PF07690">
    <property type="entry name" value="MFS_1"/>
    <property type="match status" value="1"/>
</dbReference>
<evidence type="ECO:0000256" key="5">
    <source>
        <dbReference type="SAM" id="Phobius"/>
    </source>
</evidence>
<feature type="transmembrane region" description="Helical" evidence="5">
    <location>
        <begin position="156"/>
        <end position="182"/>
    </location>
</feature>
<dbReference type="InterPro" id="IPR011701">
    <property type="entry name" value="MFS"/>
</dbReference>
<proteinExistence type="predicted"/>
<protein>
    <recommendedName>
        <fullName evidence="8">Adenylate cyclase</fullName>
    </recommendedName>
</protein>
<feature type="transmembrane region" description="Helical" evidence="5">
    <location>
        <begin position="287"/>
        <end position="305"/>
    </location>
</feature>
<sequence length="504" mass="56617">MDEAPDSSEADREVQVKNNPEIKQHECSSWISNITVEPVMFFYMFAFALTSVVEQAFYVDKACRVNMNYSDEICSNLHLEENKEWNKKVQIIVSNFHQYNQIATHAVPIVLAFFLGSWSDLRGRKIIILMGLFGKLYFSCMIVVNALQKSWALEIILPTACVPSALTGADLGIFAGVFAYMADITTQKNRTFRVAVLDVVYLSTLPTGVALGKYLYASVTGRSFAIMFAINASMLAVAIIFAFWRLEWQSTSQQQPLLGSGTNCCSDFFDKKHVIDSVKALCRKRPGYRRTYLIIILLSMMFYTFQRDEKPLTFLYTQLQFGWTTEIYSDFKTFQSSAYVIGTLVGVPIMSRWLKLEDTIIIMVGAAGHGCARFVYAFAKVPWLFYIGATIAAVGPVVAPVLRSMISKVVPLAERGKVFAILAVADNAVPLFSGVLYSQVYNASIDTLPTAIFWVTFCSQAIVFLSALFVHFCVRKYPLEISENEMISEEMSVSSEETDQEVKD</sequence>
<feature type="transmembrane region" description="Helical" evidence="5">
    <location>
        <begin position="126"/>
        <end position="144"/>
    </location>
</feature>
<feature type="transmembrane region" description="Helical" evidence="5">
    <location>
        <begin position="223"/>
        <end position="244"/>
    </location>
</feature>
<feature type="transmembrane region" description="Helical" evidence="5">
    <location>
        <begin position="418"/>
        <end position="439"/>
    </location>
</feature>
<evidence type="ECO:0000313" key="6">
    <source>
        <dbReference type="EMBL" id="KAK7866638.1"/>
    </source>
</evidence>
<organism evidence="6 7">
    <name type="scientific">Gryllus longicercus</name>
    <dbReference type="NCBI Taxonomy" id="2509291"/>
    <lineage>
        <taxon>Eukaryota</taxon>
        <taxon>Metazoa</taxon>
        <taxon>Ecdysozoa</taxon>
        <taxon>Arthropoda</taxon>
        <taxon>Hexapoda</taxon>
        <taxon>Insecta</taxon>
        <taxon>Pterygota</taxon>
        <taxon>Neoptera</taxon>
        <taxon>Polyneoptera</taxon>
        <taxon>Orthoptera</taxon>
        <taxon>Ensifera</taxon>
        <taxon>Gryllidea</taxon>
        <taxon>Grylloidea</taxon>
        <taxon>Gryllidae</taxon>
        <taxon>Gryllinae</taxon>
        <taxon>Gryllus</taxon>
    </lineage>
</organism>
<accession>A0AAN9Z3D1</accession>
<keyword evidence="3 5" id="KW-1133">Transmembrane helix</keyword>